<dbReference type="Proteomes" id="UP000823633">
    <property type="component" value="Unassembled WGS sequence"/>
</dbReference>
<dbReference type="Pfam" id="PF07155">
    <property type="entry name" value="ECF-ribofla_trS"/>
    <property type="match status" value="1"/>
</dbReference>
<reference evidence="2" key="1">
    <citation type="submission" date="2020-10" db="EMBL/GenBank/DDBJ databases">
        <authorList>
            <person name="Gilroy R."/>
        </authorList>
    </citation>
    <scope>NUCLEOTIDE SEQUENCE</scope>
    <source>
        <strain evidence="2">11167</strain>
    </source>
</reference>
<accession>A0A9D9E902</accession>
<gene>
    <name evidence="2" type="ORF">IAC42_05605</name>
</gene>
<protein>
    <submittedName>
        <fullName evidence="2">ECF transporter S component</fullName>
    </submittedName>
</protein>
<feature type="transmembrane region" description="Helical" evidence="1">
    <location>
        <begin position="72"/>
        <end position="93"/>
    </location>
</feature>
<dbReference type="PANTHER" id="PTHR37815">
    <property type="entry name" value="UPF0397 PROTEIN BC_2624-RELATED"/>
    <property type="match status" value="1"/>
</dbReference>
<dbReference type="AlphaFoldDB" id="A0A9D9E902"/>
<comment type="caution">
    <text evidence="2">The sequence shown here is derived from an EMBL/GenBank/DDBJ whole genome shotgun (WGS) entry which is preliminary data.</text>
</comment>
<proteinExistence type="predicted"/>
<evidence type="ECO:0000313" key="3">
    <source>
        <dbReference type="Proteomes" id="UP000823633"/>
    </source>
</evidence>
<feature type="transmembrane region" description="Helical" evidence="1">
    <location>
        <begin position="38"/>
        <end position="60"/>
    </location>
</feature>
<evidence type="ECO:0000313" key="2">
    <source>
        <dbReference type="EMBL" id="MBO8443218.1"/>
    </source>
</evidence>
<dbReference type="InterPro" id="IPR009825">
    <property type="entry name" value="ECF_substrate-spec-like"/>
</dbReference>
<feature type="transmembrane region" description="Helical" evidence="1">
    <location>
        <begin position="141"/>
        <end position="162"/>
    </location>
</feature>
<dbReference type="PANTHER" id="PTHR37815:SF3">
    <property type="entry name" value="UPF0397 PROTEIN SPR0429"/>
    <property type="match status" value="1"/>
</dbReference>
<keyword evidence="1" id="KW-0472">Membrane</keyword>
<organism evidence="2 3">
    <name type="scientific">Candidatus Aphodenecus pullistercoris</name>
    <dbReference type="NCBI Taxonomy" id="2840669"/>
    <lineage>
        <taxon>Bacteria</taxon>
        <taxon>Pseudomonadati</taxon>
        <taxon>Spirochaetota</taxon>
        <taxon>Spirochaetia</taxon>
        <taxon>Spirochaetales</taxon>
        <taxon>Candidatus Aphodenecus</taxon>
    </lineage>
</organism>
<name>A0A9D9E902_9SPIR</name>
<keyword evidence="1" id="KW-0812">Transmembrane</keyword>
<keyword evidence="1" id="KW-1133">Transmembrane helix</keyword>
<sequence>MKSAASGTKVATLAVAIALVTVFTMVVRIPLGTGYLNLCDVAIAFVAFTLGPVTALVAGGLGPCIADLAGGFGQWAVISFIVHGLEGLLMALILRFVPRKGLAKLLAGALCILIVPLGYYVLSGVFLVGFEAALADVPGNFIQSTVGAVLGFALSEAVVRAFPPVRHFGW</sequence>
<reference evidence="2" key="2">
    <citation type="journal article" date="2021" name="PeerJ">
        <title>Extensive microbial diversity within the chicken gut microbiome revealed by metagenomics and culture.</title>
        <authorList>
            <person name="Gilroy R."/>
            <person name="Ravi A."/>
            <person name="Getino M."/>
            <person name="Pursley I."/>
            <person name="Horton D.L."/>
            <person name="Alikhan N.F."/>
            <person name="Baker D."/>
            <person name="Gharbi K."/>
            <person name="Hall N."/>
            <person name="Watson M."/>
            <person name="Adriaenssens E.M."/>
            <person name="Foster-Nyarko E."/>
            <person name="Jarju S."/>
            <person name="Secka A."/>
            <person name="Antonio M."/>
            <person name="Oren A."/>
            <person name="Chaudhuri R.R."/>
            <person name="La Ragione R."/>
            <person name="Hildebrand F."/>
            <person name="Pallen M.J."/>
        </authorList>
    </citation>
    <scope>NUCLEOTIDE SEQUENCE</scope>
    <source>
        <strain evidence="2">11167</strain>
    </source>
</reference>
<feature type="transmembrane region" description="Helical" evidence="1">
    <location>
        <begin position="105"/>
        <end position="129"/>
    </location>
</feature>
<dbReference type="Gene3D" id="1.10.1760.20">
    <property type="match status" value="1"/>
</dbReference>
<feature type="transmembrane region" description="Helical" evidence="1">
    <location>
        <begin position="12"/>
        <end position="31"/>
    </location>
</feature>
<dbReference type="EMBL" id="JADIMU010000035">
    <property type="protein sequence ID" value="MBO8443218.1"/>
    <property type="molecule type" value="Genomic_DNA"/>
</dbReference>
<dbReference type="GO" id="GO:0016020">
    <property type="term" value="C:membrane"/>
    <property type="evidence" value="ECO:0007669"/>
    <property type="project" value="InterPro"/>
</dbReference>
<evidence type="ECO:0000256" key="1">
    <source>
        <dbReference type="SAM" id="Phobius"/>
    </source>
</evidence>